<reference evidence="2 3" key="1">
    <citation type="submission" date="2015-01" db="EMBL/GenBank/DDBJ databases">
        <title>The Genome Sequence of Exophiala mesophila CBS40295.</title>
        <authorList>
            <consortium name="The Broad Institute Genomics Platform"/>
            <person name="Cuomo C."/>
            <person name="de Hoog S."/>
            <person name="Gorbushina A."/>
            <person name="Stielow B."/>
            <person name="Teixiera M."/>
            <person name="Abouelleil A."/>
            <person name="Chapman S.B."/>
            <person name="Priest M."/>
            <person name="Young S.K."/>
            <person name="Wortman J."/>
            <person name="Nusbaum C."/>
            <person name="Birren B."/>
        </authorList>
    </citation>
    <scope>NUCLEOTIDE SEQUENCE [LARGE SCALE GENOMIC DNA]</scope>
    <source>
        <strain evidence="2 3">CBS 40295</strain>
    </source>
</reference>
<evidence type="ECO:0000313" key="2">
    <source>
        <dbReference type="EMBL" id="KIV94626.1"/>
    </source>
</evidence>
<sequence>MLQFLLLLVPWALALPTDTRADNNALYNIAIGKGFPGGQFTKLHFDHDILATRKGQALFTELQQDLNSLTSLVNDSLSPDRATALTQTLTSSFHQVKSTSDFEDQDLSFIGENDELYALISHCKLSPDCSYVVYDAGSEGFKYSTPSATQDSTKSVKLRRCDIGTTERVLLGIMSVGLTELILAVNGGRC</sequence>
<feature type="chain" id="PRO_5002236685" evidence="1">
    <location>
        <begin position="22"/>
        <end position="190"/>
    </location>
</feature>
<evidence type="ECO:0000256" key="1">
    <source>
        <dbReference type="SAM" id="SignalP"/>
    </source>
</evidence>
<feature type="signal peptide" evidence="1">
    <location>
        <begin position="1"/>
        <end position="21"/>
    </location>
</feature>
<organism evidence="2 3">
    <name type="scientific">Exophiala mesophila</name>
    <name type="common">Black yeast-like fungus</name>
    <dbReference type="NCBI Taxonomy" id="212818"/>
    <lineage>
        <taxon>Eukaryota</taxon>
        <taxon>Fungi</taxon>
        <taxon>Dikarya</taxon>
        <taxon>Ascomycota</taxon>
        <taxon>Pezizomycotina</taxon>
        <taxon>Eurotiomycetes</taxon>
        <taxon>Chaetothyriomycetidae</taxon>
        <taxon>Chaetothyriales</taxon>
        <taxon>Herpotrichiellaceae</taxon>
        <taxon>Exophiala</taxon>
    </lineage>
</organism>
<proteinExistence type="predicted"/>
<dbReference type="RefSeq" id="XP_016226200.1">
    <property type="nucleotide sequence ID" value="XM_016366682.1"/>
</dbReference>
<gene>
    <name evidence="2" type="ORF">PV10_02377</name>
</gene>
<dbReference type="VEuPathDB" id="FungiDB:PV10_02377"/>
<accession>A0A0D1Y252</accession>
<evidence type="ECO:0000313" key="3">
    <source>
        <dbReference type="Proteomes" id="UP000054302"/>
    </source>
</evidence>
<dbReference type="EMBL" id="KN847521">
    <property type="protein sequence ID" value="KIV94626.1"/>
    <property type="molecule type" value="Genomic_DNA"/>
</dbReference>
<dbReference type="Proteomes" id="UP000054302">
    <property type="component" value="Unassembled WGS sequence"/>
</dbReference>
<dbReference type="AlphaFoldDB" id="A0A0D1Y252"/>
<dbReference type="GeneID" id="27320222"/>
<protein>
    <submittedName>
        <fullName evidence="2">Uncharacterized protein</fullName>
    </submittedName>
</protein>
<keyword evidence="1" id="KW-0732">Signal</keyword>
<name>A0A0D1Y252_EXOME</name>
<keyword evidence="3" id="KW-1185">Reference proteome</keyword>
<dbReference type="HOGENOM" id="CLU_1427995_0_0_1"/>